<reference evidence="2 3" key="1">
    <citation type="submission" date="2020-02" db="EMBL/GenBank/DDBJ databases">
        <title>Flavobacteriaceae Psychroflexus bacterium YR1-1, complete genome.</title>
        <authorList>
            <person name="Li Y."/>
            <person name="Wu S."/>
        </authorList>
    </citation>
    <scope>NUCLEOTIDE SEQUENCE [LARGE SCALE GENOMIC DNA]</scope>
    <source>
        <strain evidence="2 3">YR1-1</strain>
    </source>
</reference>
<evidence type="ECO:0000313" key="2">
    <source>
        <dbReference type="EMBL" id="NEV94583.1"/>
    </source>
</evidence>
<dbReference type="Proteomes" id="UP000478505">
    <property type="component" value="Unassembled WGS sequence"/>
</dbReference>
<keyword evidence="1" id="KW-1133">Transmembrane helix</keyword>
<evidence type="ECO:0000313" key="3">
    <source>
        <dbReference type="Proteomes" id="UP000478505"/>
    </source>
</evidence>
<dbReference type="RefSeq" id="WP_164005294.1">
    <property type="nucleotide sequence ID" value="NZ_JAAIKD010000005.1"/>
</dbReference>
<name>A0A6B3R1X2_9FLAO</name>
<accession>A0A6B3R1X2</accession>
<evidence type="ECO:0000256" key="1">
    <source>
        <dbReference type="SAM" id="Phobius"/>
    </source>
</evidence>
<sequence>MNEENKTENFHSSFIALLEKEYGSFNPAKNSFEATSNSKIARDLCYSDSQFSRLINNTASEGEFKRALRNVNRLLKESRLERDQSLDLPEKKTSNRYVLISIIIFLLSMMVFLLFYSDNFSFKEKENSTATNSRYEMLKWSFENKYIKPYVKLKELPADCNYPCYKYQGKWTLKNEYKIPFFRERNGFHYVAKEAVMYVRCMDEQDNSGTSFEGYEYQKHEIWYDIREMPIDSFLVRGQTTTLRADYNTSDLEQDKNFIKIAYVHTFFKNEFKLDSTLIKRSGSVIGRDIEFLSDEILKQKTNSSTLIAELKNEVNSIAKNRLEDFSKPVNCKASPVPEEDFHSIETGDEMYFECQFSTGRFLVDYNKVFSLEEQYINNYCR</sequence>
<organism evidence="2 3">
    <name type="scientific">Psychroflexus aurantiacus</name>
    <dbReference type="NCBI Taxonomy" id="2709310"/>
    <lineage>
        <taxon>Bacteria</taxon>
        <taxon>Pseudomonadati</taxon>
        <taxon>Bacteroidota</taxon>
        <taxon>Flavobacteriia</taxon>
        <taxon>Flavobacteriales</taxon>
        <taxon>Flavobacteriaceae</taxon>
        <taxon>Psychroflexus</taxon>
    </lineage>
</organism>
<dbReference type="AlphaFoldDB" id="A0A6B3R1X2"/>
<dbReference type="EMBL" id="JAAIKD010000005">
    <property type="protein sequence ID" value="NEV94583.1"/>
    <property type="molecule type" value="Genomic_DNA"/>
</dbReference>
<keyword evidence="1" id="KW-0812">Transmembrane</keyword>
<keyword evidence="3" id="KW-1185">Reference proteome</keyword>
<keyword evidence="1" id="KW-0472">Membrane</keyword>
<feature type="transmembrane region" description="Helical" evidence="1">
    <location>
        <begin position="97"/>
        <end position="116"/>
    </location>
</feature>
<gene>
    <name evidence="2" type="ORF">G3567_10555</name>
</gene>
<proteinExistence type="predicted"/>
<comment type="caution">
    <text evidence="2">The sequence shown here is derived from an EMBL/GenBank/DDBJ whole genome shotgun (WGS) entry which is preliminary data.</text>
</comment>
<protein>
    <submittedName>
        <fullName evidence="2">Uncharacterized protein</fullName>
    </submittedName>
</protein>